<organism evidence="8">
    <name type="scientific">marine metagenome</name>
    <dbReference type="NCBI Taxonomy" id="408172"/>
    <lineage>
        <taxon>unclassified sequences</taxon>
        <taxon>metagenomes</taxon>
        <taxon>ecological metagenomes</taxon>
    </lineage>
</organism>
<feature type="domain" description="Glycoside hydrolase family 3 N-terminal" evidence="6">
    <location>
        <begin position="2"/>
        <end position="127"/>
    </location>
</feature>
<dbReference type="PROSITE" id="PS00775">
    <property type="entry name" value="GLYCOSYL_HYDROL_F3"/>
    <property type="match status" value="1"/>
</dbReference>
<dbReference type="EMBL" id="UINC01089195">
    <property type="protein sequence ID" value="SVC40078.1"/>
    <property type="molecule type" value="Genomic_DNA"/>
</dbReference>
<comment type="catalytic activity">
    <reaction evidence="1">
        <text>Hydrolysis of terminal non-reducing N-acetyl-D-hexosamine residues in N-acetyl-beta-D-hexosaminides.</text>
        <dbReference type="EC" id="3.2.1.52"/>
    </reaction>
</comment>
<dbReference type="GO" id="GO:0005975">
    <property type="term" value="P:carbohydrate metabolic process"/>
    <property type="evidence" value="ECO:0007669"/>
    <property type="project" value="InterPro"/>
</dbReference>
<dbReference type="GO" id="GO:0004563">
    <property type="term" value="F:beta-N-acetylhexosaminidase activity"/>
    <property type="evidence" value="ECO:0007669"/>
    <property type="project" value="UniProtKB-EC"/>
</dbReference>
<keyword evidence="5" id="KW-0326">Glycosidase</keyword>
<evidence type="ECO:0000256" key="3">
    <source>
        <dbReference type="ARBA" id="ARBA00012663"/>
    </source>
</evidence>
<feature type="domain" description="Glycoside hydrolase family 3 C-terminal" evidence="7">
    <location>
        <begin position="166"/>
        <end position="333"/>
    </location>
</feature>
<name>A0A382LTW3_9ZZZZ</name>
<dbReference type="InterPro" id="IPR019800">
    <property type="entry name" value="Glyco_hydro_3_AS"/>
</dbReference>
<dbReference type="InterPro" id="IPR001764">
    <property type="entry name" value="Glyco_hydro_3_N"/>
</dbReference>
<dbReference type="EC" id="3.2.1.52" evidence="3"/>
<dbReference type="SUPFAM" id="SSF52279">
    <property type="entry name" value="Beta-D-glucan exohydrolase, C-terminal domain"/>
    <property type="match status" value="1"/>
</dbReference>
<dbReference type="Pfam" id="PF01915">
    <property type="entry name" value="Glyco_hydro_3_C"/>
    <property type="match status" value="1"/>
</dbReference>
<proteinExistence type="inferred from homology"/>
<dbReference type="PANTHER" id="PTHR30480">
    <property type="entry name" value="BETA-HEXOSAMINIDASE-RELATED"/>
    <property type="match status" value="1"/>
</dbReference>
<reference evidence="8" key="1">
    <citation type="submission" date="2018-05" db="EMBL/GenBank/DDBJ databases">
        <authorList>
            <person name="Lanie J.A."/>
            <person name="Ng W.-L."/>
            <person name="Kazmierczak K.M."/>
            <person name="Andrzejewski T.M."/>
            <person name="Davidsen T.M."/>
            <person name="Wayne K.J."/>
            <person name="Tettelin H."/>
            <person name="Glass J.I."/>
            <person name="Rusch D."/>
            <person name="Podicherti R."/>
            <person name="Tsui H.-C.T."/>
            <person name="Winkler M.E."/>
        </authorList>
    </citation>
    <scope>NUCLEOTIDE SEQUENCE</scope>
</reference>
<dbReference type="InterPro" id="IPR036962">
    <property type="entry name" value="Glyco_hydro_3_N_sf"/>
</dbReference>
<evidence type="ECO:0000259" key="7">
    <source>
        <dbReference type="Pfam" id="PF01915"/>
    </source>
</evidence>
<dbReference type="InterPro" id="IPR002772">
    <property type="entry name" value="Glyco_hydro_3_C"/>
</dbReference>
<evidence type="ECO:0000256" key="4">
    <source>
        <dbReference type="ARBA" id="ARBA00022801"/>
    </source>
</evidence>
<protein>
    <recommendedName>
        <fullName evidence="3">beta-N-acetylhexosaminidase</fullName>
        <ecNumber evidence="3">3.2.1.52</ecNumber>
    </recommendedName>
</protein>
<evidence type="ECO:0000259" key="6">
    <source>
        <dbReference type="Pfam" id="PF00933"/>
    </source>
</evidence>
<feature type="non-terminal residue" evidence="8">
    <location>
        <position position="1"/>
    </location>
</feature>
<evidence type="ECO:0000313" key="8">
    <source>
        <dbReference type="EMBL" id="SVC40078.1"/>
    </source>
</evidence>
<dbReference type="Pfam" id="PF00933">
    <property type="entry name" value="Glyco_hydro_3"/>
    <property type="match status" value="1"/>
</dbReference>
<evidence type="ECO:0000256" key="5">
    <source>
        <dbReference type="ARBA" id="ARBA00023295"/>
    </source>
</evidence>
<evidence type="ECO:0000256" key="2">
    <source>
        <dbReference type="ARBA" id="ARBA00005336"/>
    </source>
</evidence>
<dbReference type="InterPro" id="IPR050226">
    <property type="entry name" value="NagZ_Beta-hexosaminidase"/>
</dbReference>
<dbReference type="InterPro" id="IPR036881">
    <property type="entry name" value="Glyco_hydro_3_C_sf"/>
</dbReference>
<dbReference type="Gene3D" id="3.40.50.1700">
    <property type="entry name" value="Glycoside hydrolase family 3 C-terminal domain"/>
    <property type="match status" value="1"/>
</dbReference>
<sequence length="394" mass="44113">RLWSLELKPFQTVIDAGVDAMMVAHVHAPDFQPNANLPATLSSFWVTDILRKEMGFNGVVVTDAMGMGGVTRNYSDPYALIHAINAGCDFILQNYNLKRSIDNVEDAVKRGIISEERINDAALKMLKLKEKVSLQQQRYISMNETKKILGNEEFRVSANEIASKSITLVKNDNSFLPLTIGEKEEIIVIDIYDHPNNHEESTTTRKLKRSGLPIRSLQVDESDTKMYYESILKTIPDNAPIILNAFASPSAWKNRIYLPTQQMEFIHALNQKSHRLILISFGNPYLIRGLPETPAYICAWKGNDVMQNALVASLLGKTNFTGKLPITIPEVADRGFGIQLEQEMVKIATKQATPGKLVKHVMPYEIKANNYDLHSFLKEAVSDSAWPGAVLLAT</sequence>
<evidence type="ECO:0000256" key="1">
    <source>
        <dbReference type="ARBA" id="ARBA00001231"/>
    </source>
</evidence>
<keyword evidence="4" id="KW-0378">Hydrolase</keyword>
<dbReference type="InterPro" id="IPR017853">
    <property type="entry name" value="GH"/>
</dbReference>
<gene>
    <name evidence="8" type="ORF">METZ01_LOCUS292932</name>
</gene>
<comment type="similarity">
    <text evidence="2">Belongs to the glycosyl hydrolase 3 family.</text>
</comment>
<dbReference type="PANTHER" id="PTHR30480:SF13">
    <property type="entry name" value="BETA-HEXOSAMINIDASE"/>
    <property type="match status" value="1"/>
</dbReference>
<accession>A0A382LTW3</accession>
<feature type="non-terminal residue" evidence="8">
    <location>
        <position position="394"/>
    </location>
</feature>
<dbReference type="AlphaFoldDB" id="A0A382LTW3"/>
<dbReference type="Gene3D" id="3.20.20.300">
    <property type="entry name" value="Glycoside hydrolase, family 3, N-terminal domain"/>
    <property type="match status" value="1"/>
</dbReference>
<dbReference type="GO" id="GO:0009254">
    <property type="term" value="P:peptidoglycan turnover"/>
    <property type="evidence" value="ECO:0007669"/>
    <property type="project" value="TreeGrafter"/>
</dbReference>
<dbReference type="SUPFAM" id="SSF51445">
    <property type="entry name" value="(Trans)glycosidases"/>
    <property type="match status" value="1"/>
</dbReference>